<accession>A0ABT7DSJ6</accession>
<dbReference type="EMBL" id="JARRAF010000003">
    <property type="protein sequence ID" value="MDK2123035.1"/>
    <property type="molecule type" value="Genomic_DNA"/>
</dbReference>
<comment type="caution">
    <text evidence="3">The sequence shown here is derived from an EMBL/GenBank/DDBJ whole genome shotgun (WGS) entry which is preliminary data.</text>
</comment>
<keyword evidence="3" id="KW-0489">Methyltransferase</keyword>
<dbReference type="InterPro" id="IPR029063">
    <property type="entry name" value="SAM-dependent_MTases_sf"/>
</dbReference>
<evidence type="ECO:0000256" key="1">
    <source>
        <dbReference type="SAM" id="MobiDB-lite"/>
    </source>
</evidence>
<dbReference type="Proteomes" id="UP001172778">
    <property type="component" value="Unassembled WGS sequence"/>
</dbReference>
<name>A0ABT7DSJ6_9NEIS</name>
<feature type="region of interest" description="Disordered" evidence="1">
    <location>
        <begin position="242"/>
        <end position="262"/>
    </location>
</feature>
<dbReference type="RefSeq" id="WP_284099324.1">
    <property type="nucleotide sequence ID" value="NZ_JARRAF010000003.1"/>
</dbReference>
<dbReference type="GO" id="GO:0032259">
    <property type="term" value="P:methylation"/>
    <property type="evidence" value="ECO:0007669"/>
    <property type="project" value="UniProtKB-KW"/>
</dbReference>
<protein>
    <submittedName>
        <fullName evidence="3">Methyltransferase domain-containing protein</fullName>
    </submittedName>
</protein>
<dbReference type="InterPro" id="IPR013216">
    <property type="entry name" value="Methyltransf_11"/>
</dbReference>
<sequence>MHSPPDPAIPALQPMDSFANWLKSPLGRYLIEREQNFFDHVVADIFGYYALQVELPVYDFLRSNRMSWRGSAGLSAGCSLHCDPAHLPLLNHSIDLVALPHVLDFHSHPHQVLREVERVLVAEGRVVITGFNPWSLWGASRLLKRRRGMPWQGNFHSLSRIKDWLALLGLEPTAGRIYCYAPPFASASWREQFDFMEFAGDRWWPVGGAVYCLEAIKRVRSVRLITPGWRVPKPIPVAVAEPARTQTAATPPASKRVGPADS</sequence>
<organism evidence="3 4">
    <name type="scientific">Parachitinimonas caeni</name>
    <dbReference type="NCBI Taxonomy" id="3031301"/>
    <lineage>
        <taxon>Bacteria</taxon>
        <taxon>Pseudomonadati</taxon>
        <taxon>Pseudomonadota</taxon>
        <taxon>Betaproteobacteria</taxon>
        <taxon>Neisseriales</taxon>
        <taxon>Chitinibacteraceae</taxon>
        <taxon>Parachitinimonas</taxon>
    </lineage>
</organism>
<keyword evidence="4" id="KW-1185">Reference proteome</keyword>
<dbReference type="Gene3D" id="3.40.50.150">
    <property type="entry name" value="Vaccinia Virus protein VP39"/>
    <property type="match status" value="1"/>
</dbReference>
<evidence type="ECO:0000313" key="3">
    <source>
        <dbReference type="EMBL" id="MDK2123035.1"/>
    </source>
</evidence>
<dbReference type="GO" id="GO:0008168">
    <property type="term" value="F:methyltransferase activity"/>
    <property type="evidence" value="ECO:0007669"/>
    <property type="project" value="UniProtKB-KW"/>
</dbReference>
<reference evidence="3" key="1">
    <citation type="submission" date="2023-03" db="EMBL/GenBank/DDBJ databases">
        <title>Chitinimonas shenzhenensis gen. nov., sp. nov., a novel member of family Burkholderiaceae isolated from activated sludge collected in Shen Zhen, China.</title>
        <authorList>
            <person name="Wang X."/>
        </authorList>
    </citation>
    <scope>NUCLEOTIDE SEQUENCE</scope>
    <source>
        <strain evidence="3">DQS-5</strain>
    </source>
</reference>
<feature type="compositionally biased region" description="Low complexity" evidence="1">
    <location>
        <begin position="242"/>
        <end position="253"/>
    </location>
</feature>
<dbReference type="Pfam" id="PF08241">
    <property type="entry name" value="Methyltransf_11"/>
    <property type="match status" value="1"/>
</dbReference>
<proteinExistence type="predicted"/>
<keyword evidence="3" id="KW-0808">Transferase</keyword>
<evidence type="ECO:0000313" key="4">
    <source>
        <dbReference type="Proteomes" id="UP001172778"/>
    </source>
</evidence>
<feature type="domain" description="Methyltransferase type 11" evidence="2">
    <location>
        <begin position="80"/>
        <end position="128"/>
    </location>
</feature>
<gene>
    <name evidence="3" type="ORF">PZA18_03090</name>
</gene>
<dbReference type="SUPFAM" id="SSF53335">
    <property type="entry name" value="S-adenosyl-L-methionine-dependent methyltransferases"/>
    <property type="match status" value="1"/>
</dbReference>
<evidence type="ECO:0000259" key="2">
    <source>
        <dbReference type="Pfam" id="PF08241"/>
    </source>
</evidence>